<gene>
    <name evidence="2" type="ORF">AB2Z07_04635</name>
    <name evidence="3" type="ORF">SAMN05660830_01069</name>
</gene>
<feature type="transmembrane region" description="Helical" evidence="1">
    <location>
        <begin position="20"/>
        <end position="39"/>
    </location>
</feature>
<keyword evidence="1" id="KW-1133">Transmembrane helix</keyword>
<dbReference type="Proteomes" id="UP001568358">
    <property type="component" value="Unassembled WGS sequence"/>
</dbReference>
<dbReference type="EMBL" id="FQZR01000002">
    <property type="protein sequence ID" value="SHI80974.1"/>
    <property type="molecule type" value="Genomic_DNA"/>
</dbReference>
<dbReference type="Pfam" id="PF04964">
    <property type="entry name" value="Flp_Fap"/>
    <property type="match status" value="1"/>
</dbReference>
<protein>
    <submittedName>
        <fullName evidence="2">Flp family type IVb pilin</fullName>
    </submittedName>
    <submittedName>
        <fullName evidence="3">Pilus assembly protein Flp/PilA</fullName>
    </submittedName>
</protein>
<dbReference type="EMBL" id="JBFSOO010000003">
    <property type="protein sequence ID" value="MEZ6852824.1"/>
    <property type="molecule type" value="Genomic_DNA"/>
</dbReference>
<proteinExistence type="predicted"/>
<dbReference type="RefSeq" id="WP_020002184.1">
    <property type="nucleotide sequence ID" value="NZ_CP192217.1"/>
</dbReference>
<dbReference type="InterPro" id="IPR007047">
    <property type="entry name" value="Flp_Fap"/>
</dbReference>
<keyword evidence="5" id="KW-1185">Reference proteome</keyword>
<reference evidence="3 4" key="1">
    <citation type="submission" date="2016-11" db="EMBL/GenBank/DDBJ databases">
        <authorList>
            <person name="Varghese N."/>
            <person name="Submissions S."/>
        </authorList>
    </citation>
    <scope>NUCLEOTIDE SEQUENCE [LARGE SCALE GENOMIC DNA]</scope>
    <source>
        <strain evidence="3 4">DSM 17919</strain>
    </source>
</reference>
<comment type="caution">
    <text evidence="3">The sequence shown here is derived from an EMBL/GenBank/DDBJ whole genome shotgun (WGS) entry which is preliminary data.</text>
</comment>
<name>A0A8G2F7A3_9BACT</name>
<evidence type="ECO:0000313" key="5">
    <source>
        <dbReference type="Proteomes" id="UP001568358"/>
    </source>
</evidence>
<evidence type="ECO:0000313" key="4">
    <source>
        <dbReference type="Proteomes" id="UP000184001"/>
    </source>
</evidence>
<evidence type="ECO:0000256" key="1">
    <source>
        <dbReference type="SAM" id="Phobius"/>
    </source>
</evidence>
<evidence type="ECO:0000313" key="2">
    <source>
        <dbReference type="EMBL" id="MEZ6852824.1"/>
    </source>
</evidence>
<organism evidence="3 4">
    <name type="scientific">Halodesulfovibrio aestuarii</name>
    <dbReference type="NCBI Taxonomy" id="126333"/>
    <lineage>
        <taxon>Bacteria</taxon>
        <taxon>Pseudomonadati</taxon>
        <taxon>Thermodesulfobacteriota</taxon>
        <taxon>Desulfovibrionia</taxon>
        <taxon>Desulfovibrionales</taxon>
        <taxon>Desulfovibrionaceae</taxon>
        <taxon>Halodesulfovibrio</taxon>
    </lineage>
</organism>
<dbReference type="AlphaFoldDB" id="A0A8G2F7A3"/>
<dbReference type="Proteomes" id="UP000184001">
    <property type="component" value="Unassembled WGS sequence"/>
</dbReference>
<keyword evidence="1" id="KW-0812">Transmembrane</keyword>
<keyword evidence="1" id="KW-0472">Membrane</keyword>
<accession>A0A8G2F7A3</accession>
<sequence>MLSAVKRFITEERGASAVEYALLIALIAMAIIGGATLLGTTLDEKYNDVAGQVEEAGAQPGGQ</sequence>
<evidence type="ECO:0000313" key="3">
    <source>
        <dbReference type="EMBL" id="SHI80974.1"/>
    </source>
</evidence>
<reference evidence="2 5" key="2">
    <citation type="submission" date="2024-07" db="EMBL/GenBank/DDBJ databases">
        <title>Active virus-host system and metabolic interactions in a Lokiarchaeon culture.</title>
        <authorList>
            <person name="Ponce Toledo R.I."/>
            <person name="Rodrigues Oliveira T."/>
            <person name="Schleper C."/>
        </authorList>
    </citation>
    <scope>NUCLEOTIDE SEQUENCE [LARGE SCALE GENOMIC DNA]</scope>
    <source>
        <strain evidence="2 5">B35</strain>
    </source>
</reference>